<keyword evidence="3" id="KW-1185">Reference proteome</keyword>
<feature type="region of interest" description="Disordered" evidence="1">
    <location>
        <begin position="1"/>
        <end position="134"/>
    </location>
</feature>
<dbReference type="Pfam" id="PF08202">
    <property type="entry name" value="MIS13"/>
    <property type="match status" value="1"/>
</dbReference>
<gene>
    <name evidence="2" type="primary">Mo00680</name>
    <name evidence="2" type="ORF">E5Q_00680</name>
</gene>
<proteinExistence type="predicted"/>
<protein>
    <submittedName>
        <fullName evidence="2">Uncharacterized protein</fullName>
    </submittedName>
</protein>
<evidence type="ECO:0000313" key="3">
    <source>
        <dbReference type="Proteomes" id="UP000009131"/>
    </source>
</evidence>
<feature type="compositionally biased region" description="Pro residues" evidence="1">
    <location>
        <begin position="115"/>
        <end position="132"/>
    </location>
</feature>
<evidence type="ECO:0000313" key="2">
    <source>
        <dbReference type="EMBL" id="GAA94033.1"/>
    </source>
</evidence>
<comment type="caution">
    <text evidence="2">The sequence shown here is derived from an EMBL/GenBank/DDBJ whole genome shotgun (WGS) entry which is preliminary data.</text>
</comment>
<feature type="compositionally biased region" description="Polar residues" evidence="1">
    <location>
        <begin position="44"/>
        <end position="72"/>
    </location>
</feature>
<feature type="compositionally biased region" description="Low complexity" evidence="1">
    <location>
        <begin position="28"/>
        <end position="42"/>
    </location>
</feature>
<dbReference type="Proteomes" id="UP000009131">
    <property type="component" value="Unassembled WGS sequence"/>
</dbReference>
<sequence>MDDADDSFAFTTVPFGAQTPRNTRNGVTTSSSTARPSTTATAMPGTSRQTLPAVQSSSTHVHNGTSRLTPWQQHEERPVGPSSSASQAVQALSTRKRQSLDRRARRSSAYALPSPLEPPAMPVVPTPRPPKPAEQRGYIAKTVKESPHTAHLADGRLYEHIDPRLPQDERAQILLTWLVTRFKDRALLAADLSASTSEASTNEMALRIIQAVHHDVTSRLVDLSPARLPVLQVQERQEALDRRGAPSQRNLTNKAKKITLQEQQARFQAESLARIAKFKSYGVLKSSADAYISAADRLTAELTSVDISCPLPLLAGSSDEMSLQVDAWKRRAGALPSSSPSAAQRLGIDMDLIRNDIAHARVLSHRIEQCVDLASKYIEARQAQNYRHLRHLNGLADAAISRQHDADTGDAFMTGISDLAPPADGTTLAEDPVHLLEAVSQGV</sequence>
<dbReference type="GO" id="GO:0000444">
    <property type="term" value="C:MIS12/MIND type complex"/>
    <property type="evidence" value="ECO:0007669"/>
    <property type="project" value="InterPro"/>
</dbReference>
<dbReference type="GO" id="GO:0007059">
    <property type="term" value="P:chromosome segregation"/>
    <property type="evidence" value="ECO:0007669"/>
    <property type="project" value="InterPro"/>
</dbReference>
<dbReference type="HOGENOM" id="CLU_618323_0_0_1"/>
<feature type="compositionally biased region" description="Low complexity" evidence="1">
    <location>
        <begin position="82"/>
        <end position="93"/>
    </location>
</feature>
<dbReference type="AlphaFoldDB" id="G7DTX3"/>
<evidence type="ECO:0000256" key="1">
    <source>
        <dbReference type="SAM" id="MobiDB-lite"/>
    </source>
</evidence>
<dbReference type="InParanoid" id="G7DTX3"/>
<reference evidence="2 3" key="2">
    <citation type="journal article" date="2012" name="Open Biol.">
        <title>Characteristics of nucleosomes and linker DNA regions on the genome of the basidiomycete Mixia osmundae revealed by mono- and dinucleosome mapping.</title>
        <authorList>
            <person name="Nishida H."/>
            <person name="Kondo S."/>
            <person name="Matsumoto T."/>
            <person name="Suzuki Y."/>
            <person name="Yoshikawa H."/>
            <person name="Taylor T.D."/>
            <person name="Sugiyama J."/>
        </authorList>
    </citation>
    <scope>NUCLEOTIDE SEQUENCE [LARGE SCALE GENOMIC DNA]</scope>
    <source>
        <strain evidence="3">CBS 9802 / IAM 14324 / JCM 22182 / KY 12970</strain>
    </source>
</reference>
<dbReference type="RefSeq" id="XP_014569736.1">
    <property type="nucleotide sequence ID" value="XM_014714250.1"/>
</dbReference>
<organism evidence="2 3">
    <name type="scientific">Mixia osmundae (strain CBS 9802 / IAM 14324 / JCM 22182 / KY 12970)</name>
    <dbReference type="NCBI Taxonomy" id="764103"/>
    <lineage>
        <taxon>Eukaryota</taxon>
        <taxon>Fungi</taxon>
        <taxon>Dikarya</taxon>
        <taxon>Basidiomycota</taxon>
        <taxon>Pucciniomycotina</taxon>
        <taxon>Mixiomycetes</taxon>
        <taxon>Mixiales</taxon>
        <taxon>Mixiaceae</taxon>
        <taxon>Mixia</taxon>
    </lineage>
</organism>
<accession>G7DTX3</accession>
<dbReference type="InterPro" id="IPR013218">
    <property type="entry name" value="Dsn1/Mis13"/>
</dbReference>
<name>G7DTX3_MIXOS</name>
<dbReference type="GO" id="GO:0051301">
    <property type="term" value="P:cell division"/>
    <property type="evidence" value="ECO:0007669"/>
    <property type="project" value="InterPro"/>
</dbReference>
<dbReference type="EMBL" id="BABT02000026">
    <property type="protein sequence ID" value="GAA94033.1"/>
    <property type="molecule type" value="Genomic_DNA"/>
</dbReference>
<reference evidence="2 3" key="1">
    <citation type="journal article" date="2011" name="J. Gen. Appl. Microbiol.">
        <title>Draft genome sequencing of the enigmatic basidiomycete Mixia osmundae.</title>
        <authorList>
            <person name="Nishida H."/>
            <person name="Nagatsuka Y."/>
            <person name="Sugiyama J."/>
        </authorList>
    </citation>
    <scope>NUCLEOTIDE SEQUENCE [LARGE SCALE GENOMIC DNA]</scope>
    <source>
        <strain evidence="3">CBS 9802 / IAM 14324 / JCM 22182 / KY 12970</strain>
    </source>
</reference>